<sequence length="406" mass="46044">MLENWLNAKQGQVFHYKMEKIEYALELLGNPQFAVPVIHVAGTNGKGSTIAFLRQLFQAHGMRVGSFVSPHMVSVHDRICIDSQPISDHDFQRYLQKVYDLEQEVATRYEPFRYFEVMVLIMFLYFQDQQPDLALVEVGIGGLLDTTNVVAPALSLITSIGMDHQDLLGSTLREIAEQKAGIVKENVPVVLGPLSPETTAICRHIAQDKQASVHQFGQEFTYKAGQFSNTDIDLSELVLGLAGHYQEENAAVALQTFLLYMTNIQKDIQPQLIKQALAQTSWPGRLELVAQEPKIYLDGAHNVPAIERLVEFIQVQEEPVTILFSALRRKDFQEMLELLEEKLPHTALVLTSFAYDGALSEENRQGRDYVENYQQFIEDWQSSKQGILIITGSLYFISEVRRILKK</sequence>
<dbReference type="UniPathway" id="UPA00219"/>
<evidence type="ECO:0000256" key="3">
    <source>
        <dbReference type="ARBA" id="ARBA00013025"/>
    </source>
</evidence>
<dbReference type="Proteomes" id="UP000073494">
    <property type="component" value="Unassembled WGS sequence"/>
</dbReference>
<evidence type="ECO:0000259" key="10">
    <source>
        <dbReference type="Pfam" id="PF08245"/>
    </source>
</evidence>
<comment type="catalytic activity">
    <reaction evidence="9">
        <text>(6S)-5,6,7,8-tetrahydrofolyl-(gamma-L-Glu)(n) + L-glutamate + ATP = (6S)-5,6,7,8-tetrahydrofolyl-(gamma-L-Glu)(n+1) + ADP + phosphate + H(+)</text>
        <dbReference type="Rhea" id="RHEA:10580"/>
        <dbReference type="Rhea" id="RHEA-COMP:14738"/>
        <dbReference type="Rhea" id="RHEA-COMP:14740"/>
        <dbReference type="ChEBI" id="CHEBI:15378"/>
        <dbReference type="ChEBI" id="CHEBI:29985"/>
        <dbReference type="ChEBI" id="CHEBI:30616"/>
        <dbReference type="ChEBI" id="CHEBI:43474"/>
        <dbReference type="ChEBI" id="CHEBI:141005"/>
        <dbReference type="ChEBI" id="CHEBI:456216"/>
        <dbReference type="EC" id="6.3.2.17"/>
    </reaction>
</comment>
<keyword evidence="7" id="KW-0067">ATP-binding</keyword>
<evidence type="ECO:0000256" key="4">
    <source>
        <dbReference type="ARBA" id="ARBA00022598"/>
    </source>
</evidence>
<name>A0A0Z8EXH2_STRSU</name>
<dbReference type="GO" id="GO:0008841">
    <property type="term" value="F:dihydrofolate synthase activity"/>
    <property type="evidence" value="ECO:0007669"/>
    <property type="project" value="TreeGrafter"/>
</dbReference>
<dbReference type="InterPro" id="IPR001645">
    <property type="entry name" value="Folylpolyglutamate_synth"/>
</dbReference>
<feature type="domain" description="Mur ligase central" evidence="10">
    <location>
        <begin position="40"/>
        <end position="254"/>
    </location>
</feature>
<dbReference type="GO" id="GO:0009252">
    <property type="term" value="P:peptidoglycan biosynthetic process"/>
    <property type="evidence" value="ECO:0007669"/>
    <property type="project" value="UniProtKB-UniPathway"/>
</dbReference>
<dbReference type="FunFam" id="3.40.1190.10:FF:000011">
    <property type="entry name" value="Folylpolyglutamate synthase/dihydrofolate synthase"/>
    <property type="match status" value="1"/>
</dbReference>
<dbReference type="InterPro" id="IPR036615">
    <property type="entry name" value="Mur_ligase_C_dom_sf"/>
</dbReference>
<evidence type="ECO:0000313" key="12">
    <source>
        <dbReference type="Proteomes" id="UP000073494"/>
    </source>
</evidence>
<comment type="cofactor">
    <cofactor evidence="1">
        <name>Mg(2+)</name>
        <dbReference type="ChEBI" id="CHEBI:18420"/>
    </cofactor>
</comment>
<evidence type="ECO:0000256" key="8">
    <source>
        <dbReference type="ARBA" id="ARBA00022842"/>
    </source>
</evidence>
<evidence type="ECO:0000256" key="1">
    <source>
        <dbReference type="ARBA" id="ARBA00001946"/>
    </source>
</evidence>
<dbReference type="GO" id="GO:0004326">
    <property type="term" value="F:tetrahydrofolylpolyglutamate synthase activity"/>
    <property type="evidence" value="ECO:0007669"/>
    <property type="project" value="UniProtKB-EC"/>
</dbReference>
<dbReference type="RefSeq" id="WP_044774912.1">
    <property type="nucleotide sequence ID" value="NZ_CEFG01000116.1"/>
</dbReference>
<dbReference type="PANTHER" id="PTHR11136">
    <property type="entry name" value="FOLYLPOLYGLUTAMATE SYNTHASE-RELATED"/>
    <property type="match status" value="1"/>
</dbReference>
<protein>
    <recommendedName>
        <fullName evidence="3">tetrahydrofolate synthase</fullName>
        <ecNumber evidence="3">6.3.2.17</ecNumber>
    </recommendedName>
</protein>
<evidence type="ECO:0000256" key="7">
    <source>
        <dbReference type="ARBA" id="ARBA00022840"/>
    </source>
</evidence>
<dbReference type="GO" id="GO:0005737">
    <property type="term" value="C:cytoplasm"/>
    <property type="evidence" value="ECO:0007669"/>
    <property type="project" value="TreeGrafter"/>
</dbReference>
<keyword evidence="4 11" id="KW-0436">Ligase</keyword>
<organism evidence="11 12">
    <name type="scientific">Streptococcus suis</name>
    <dbReference type="NCBI Taxonomy" id="1307"/>
    <lineage>
        <taxon>Bacteria</taxon>
        <taxon>Bacillati</taxon>
        <taxon>Bacillota</taxon>
        <taxon>Bacilli</taxon>
        <taxon>Lactobacillales</taxon>
        <taxon>Streptococcaceae</taxon>
        <taxon>Streptococcus</taxon>
    </lineage>
</organism>
<dbReference type="SUPFAM" id="SSF53623">
    <property type="entry name" value="MurD-like peptide ligases, catalytic domain"/>
    <property type="match status" value="1"/>
</dbReference>
<reference evidence="11 12" key="1">
    <citation type="submission" date="2016-02" db="EMBL/GenBank/DDBJ databases">
        <authorList>
            <consortium name="Pathogen Informatics"/>
        </authorList>
    </citation>
    <scope>NUCLEOTIDE SEQUENCE [LARGE SCALE GENOMIC DNA]</scope>
    <source>
        <strain evidence="11 12">LSS54</strain>
    </source>
</reference>
<dbReference type="Gene3D" id="3.40.1190.10">
    <property type="entry name" value="Mur-like, catalytic domain"/>
    <property type="match status" value="1"/>
</dbReference>
<dbReference type="SUPFAM" id="SSF53244">
    <property type="entry name" value="MurD-like peptide ligases, peptide-binding domain"/>
    <property type="match status" value="1"/>
</dbReference>
<dbReference type="GO" id="GO:0005524">
    <property type="term" value="F:ATP binding"/>
    <property type="evidence" value="ECO:0007669"/>
    <property type="project" value="UniProtKB-KW"/>
</dbReference>
<dbReference type="NCBIfam" id="TIGR01499">
    <property type="entry name" value="folC"/>
    <property type="match status" value="1"/>
</dbReference>
<dbReference type="AlphaFoldDB" id="A0A0Z8EXH2"/>
<dbReference type="InterPro" id="IPR013221">
    <property type="entry name" value="Mur_ligase_cen"/>
</dbReference>
<dbReference type="EMBL" id="FIHD01000003">
    <property type="protein sequence ID" value="CYU70068.1"/>
    <property type="molecule type" value="Genomic_DNA"/>
</dbReference>
<dbReference type="EC" id="6.3.2.17" evidence="3"/>
<evidence type="ECO:0000256" key="6">
    <source>
        <dbReference type="ARBA" id="ARBA00022741"/>
    </source>
</evidence>
<dbReference type="PROSITE" id="PS01012">
    <property type="entry name" value="FOLYLPOLYGLU_SYNT_2"/>
    <property type="match status" value="1"/>
</dbReference>
<keyword evidence="6" id="KW-0547">Nucleotide-binding</keyword>
<evidence type="ECO:0000256" key="2">
    <source>
        <dbReference type="ARBA" id="ARBA00008276"/>
    </source>
</evidence>
<comment type="similarity">
    <text evidence="2">Belongs to the folylpolyglutamate synthase family.</text>
</comment>
<dbReference type="PANTHER" id="PTHR11136:SF0">
    <property type="entry name" value="DIHYDROFOLATE SYNTHETASE-RELATED"/>
    <property type="match status" value="1"/>
</dbReference>
<evidence type="ECO:0000256" key="9">
    <source>
        <dbReference type="ARBA" id="ARBA00047493"/>
    </source>
</evidence>
<keyword evidence="8" id="KW-0460">Magnesium</keyword>
<evidence type="ECO:0000256" key="5">
    <source>
        <dbReference type="ARBA" id="ARBA00022723"/>
    </source>
</evidence>
<dbReference type="Gene3D" id="3.90.190.20">
    <property type="entry name" value="Mur ligase, C-terminal domain"/>
    <property type="match status" value="1"/>
</dbReference>
<evidence type="ECO:0000313" key="11">
    <source>
        <dbReference type="EMBL" id="CYU70068.1"/>
    </source>
</evidence>
<gene>
    <name evidence="11" type="primary">fgs_1</name>
    <name evidence="11" type="ORF">ERS132416_00339</name>
</gene>
<dbReference type="PIRSF" id="PIRSF001563">
    <property type="entry name" value="Folylpolyglu_synth"/>
    <property type="match status" value="1"/>
</dbReference>
<accession>A0A0Z8EXH2</accession>
<dbReference type="InterPro" id="IPR036565">
    <property type="entry name" value="Mur-like_cat_sf"/>
</dbReference>
<dbReference type="Pfam" id="PF08245">
    <property type="entry name" value="Mur_ligase_M"/>
    <property type="match status" value="1"/>
</dbReference>
<dbReference type="InterPro" id="IPR018109">
    <property type="entry name" value="Folylpolyglutamate_synth_CS"/>
</dbReference>
<keyword evidence="5" id="KW-0479">Metal-binding</keyword>
<dbReference type="GO" id="GO:0046872">
    <property type="term" value="F:metal ion binding"/>
    <property type="evidence" value="ECO:0007669"/>
    <property type="project" value="UniProtKB-KW"/>
</dbReference>
<proteinExistence type="inferred from homology"/>